<keyword evidence="1" id="KW-1133">Transmembrane helix</keyword>
<keyword evidence="1" id="KW-0812">Transmembrane</keyword>
<name>A0A0B7AS93_9EUPU</name>
<protein>
    <submittedName>
        <fullName evidence="2">Uncharacterized protein</fullName>
    </submittedName>
</protein>
<accession>A0A0B7AS93</accession>
<proteinExistence type="predicted"/>
<sequence length="91" mass="10562">HLPYYSATLMLQLPYYSARLLLLQLSSFTSKMSQFAIFFYLCKVTTCSEMLPYHFIPTFLDCCKIYYGTILVLNTCTSTTHQSSYHPTVHL</sequence>
<keyword evidence="1" id="KW-0472">Membrane</keyword>
<dbReference type="AlphaFoldDB" id="A0A0B7AS93"/>
<evidence type="ECO:0000313" key="2">
    <source>
        <dbReference type="EMBL" id="CEK83753.1"/>
    </source>
</evidence>
<dbReference type="EMBL" id="HACG01036888">
    <property type="protein sequence ID" value="CEK83753.1"/>
    <property type="molecule type" value="Transcribed_RNA"/>
</dbReference>
<feature type="non-terminal residue" evidence="2">
    <location>
        <position position="1"/>
    </location>
</feature>
<feature type="transmembrane region" description="Helical" evidence="1">
    <location>
        <begin position="20"/>
        <end position="41"/>
    </location>
</feature>
<reference evidence="2" key="1">
    <citation type="submission" date="2014-12" db="EMBL/GenBank/DDBJ databases">
        <title>Insight into the proteome of Arion vulgaris.</title>
        <authorList>
            <person name="Aradska J."/>
            <person name="Bulat T."/>
            <person name="Smidak R."/>
            <person name="Sarate P."/>
            <person name="Gangsoo J."/>
            <person name="Sialana F."/>
            <person name="Bilban M."/>
            <person name="Lubec G."/>
        </authorList>
    </citation>
    <scope>NUCLEOTIDE SEQUENCE</scope>
    <source>
        <tissue evidence="2">Skin</tissue>
    </source>
</reference>
<evidence type="ECO:0000256" key="1">
    <source>
        <dbReference type="SAM" id="Phobius"/>
    </source>
</evidence>
<organism evidence="2">
    <name type="scientific">Arion vulgaris</name>
    <dbReference type="NCBI Taxonomy" id="1028688"/>
    <lineage>
        <taxon>Eukaryota</taxon>
        <taxon>Metazoa</taxon>
        <taxon>Spiralia</taxon>
        <taxon>Lophotrochozoa</taxon>
        <taxon>Mollusca</taxon>
        <taxon>Gastropoda</taxon>
        <taxon>Heterobranchia</taxon>
        <taxon>Euthyneura</taxon>
        <taxon>Panpulmonata</taxon>
        <taxon>Eupulmonata</taxon>
        <taxon>Stylommatophora</taxon>
        <taxon>Helicina</taxon>
        <taxon>Arionoidea</taxon>
        <taxon>Arionidae</taxon>
        <taxon>Arion</taxon>
    </lineage>
</organism>
<gene>
    <name evidence="2" type="primary">ORF138865</name>
</gene>